<dbReference type="OrthoDB" id="421121at2759"/>
<dbReference type="AlphaFoldDB" id="A0A9W7GDI0"/>
<dbReference type="Proteomes" id="UP001165065">
    <property type="component" value="Unassembled WGS sequence"/>
</dbReference>
<dbReference type="PANTHER" id="PTHR44366">
    <property type="entry name" value="UDP-N-ACETYLGLUCOSAMINE--PEPTIDE N-ACETYLGLUCOSAMINYLTRANSFERASE 110 KDA SUBUNIT"/>
    <property type="match status" value="1"/>
</dbReference>
<keyword evidence="6" id="KW-0677">Repeat</keyword>
<proteinExistence type="inferred from homology"/>
<keyword evidence="4" id="KW-0328">Glycosyltransferase</keyword>
<dbReference type="GO" id="GO:0006493">
    <property type="term" value="P:protein O-linked glycosylation"/>
    <property type="evidence" value="ECO:0007669"/>
    <property type="project" value="InterPro"/>
</dbReference>
<dbReference type="Gene3D" id="3.40.50.150">
    <property type="entry name" value="Vaccinia Virus protein VP39"/>
    <property type="match status" value="1"/>
</dbReference>
<feature type="signal peptide" evidence="9">
    <location>
        <begin position="1"/>
        <end position="22"/>
    </location>
</feature>
<dbReference type="InterPro" id="IPR011990">
    <property type="entry name" value="TPR-like_helical_dom_sf"/>
</dbReference>
<gene>
    <name evidence="11" type="ORF">TrCOL_g5394</name>
</gene>
<comment type="pathway">
    <text evidence="1">Protein modification; protein glycosylation.</text>
</comment>
<dbReference type="PROSITE" id="PS50005">
    <property type="entry name" value="TPR"/>
    <property type="match status" value="1"/>
</dbReference>
<evidence type="ECO:0000256" key="2">
    <source>
        <dbReference type="ARBA" id="ARBA00005386"/>
    </source>
</evidence>
<dbReference type="Pfam" id="PF13844">
    <property type="entry name" value="Glyco_transf_41"/>
    <property type="match status" value="2"/>
</dbReference>
<reference evidence="12" key="1">
    <citation type="journal article" date="2023" name="Commun. Biol.">
        <title>Genome analysis of Parmales, the sister group of diatoms, reveals the evolutionary specialization of diatoms from phago-mixotrophs to photoautotrophs.</title>
        <authorList>
            <person name="Ban H."/>
            <person name="Sato S."/>
            <person name="Yoshikawa S."/>
            <person name="Yamada K."/>
            <person name="Nakamura Y."/>
            <person name="Ichinomiya M."/>
            <person name="Sato N."/>
            <person name="Blanc-Mathieu R."/>
            <person name="Endo H."/>
            <person name="Kuwata A."/>
            <person name="Ogata H."/>
        </authorList>
    </citation>
    <scope>NUCLEOTIDE SEQUENCE [LARGE SCALE GENOMIC DNA]</scope>
</reference>
<comment type="caution">
    <text evidence="11">The sequence shown here is derived from an EMBL/GenBank/DDBJ whole genome shotgun (WGS) entry which is preliminary data.</text>
</comment>
<dbReference type="SUPFAM" id="SSF48452">
    <property type="entry name" value="TPR-like"/>
    <property type="match status" value="1"/>
</dbReference>
<feature type="chain" id="PRO_5040888656" description="protein O-GlcNAc transferase" evidence="9">
    <location>
        <begin position="23"/>
        <end position="862"/>
    </location>
</feature>
<dbReference type="SMART" id="SM00028">
    <property type="entry name" value="TPR"/>
    <property type="match status" value="2"/>
</dbReference>
<protein>
    <recommendedName>
        <fullName evidence="3">protein O-GlcNAc transferase</fullName>
        <ecNumber evidence="3">2.4.1.255</ecNumber>
    </recommendedName>
</protein>
<accession>A0A9W7GDI0</accession>
<evidence type="ECO:0000256" key="1">
    <source>
        <dbReference type="ARBA" id="ARBA00004922"/>
    </source>
</evidence>
<dbReference type="Gene3D" id="3.40.50.11380">
    <property type="match status" value="1"/>
</dbReference>
<keyword evidence="12" id="KW-1185">Reference proteome</keyword>
<dbReference type="Gene3D" id="1.25.40.10">
    <property type="entry name" value="Tetratricopeptide repeat domain"/>
    <property type="match status" value="1"/>
</dbReference>
<feature type="repeat" description="TPR" evidence="8">
    <location>
        <begin position="62"/>
        <end position="95"/>
    </location>
</feature>
<name>A0A9W7GDI0_9STRA</name>
<keyword evidence="7 8" id="KW-0802">TPR repeat</keyword>
<dbReference type="EMBL" id="BRYA01001467">
    <property type="protein sequence ID" value="GMI44055.1"/>
    <property type="molecule type" value="Genomic_DNA"/>
</dbReference>
<evidence type="ECO:0000256" key="3">
    <source>
        <dbReference type="ARBA" id="ARBA00011970"/>
    </source>
</evidence>
<feature type="domain" description="O-GlcNAc transferase C-terminal" evidence="10">
    <location>
        <begin position="412"/>
        <end position="566"/>
    </location>
</feature>
<evidence type="ECO:0000313" key="11">
    <source>
        <dbReference type="EMBL" id="GMI44055.1"/>
    </source>
</evidence>
<evidence type="ECO:0000256" key="9">
    <source>
        <dbReference type="SAM" id="SignalP"/>
    </source>
</evidence>
<evidence type="ECO:0000259" key="10">
    <source>
        <dbReference type="Pfam" id="PF13844"/>
    </source>
</evidence>
<dbReference type="PANTHER" id="PTHR44366:SF1">
    <property type="entry name" value="UDP-N-ACETYLGLUCOSAMINE--PEPTIDE N-ACETYLGLUCOSAMINYLTRANSFERASE 110 KDA SUBUNIT"/>
    <property type="match status" value="1"/>
</dbReference>
<dbReference type="InterPro" id="IPR029489">
    <property type="entry name" value="OGT/SEC/SPY_C"/>
</dbReference>
<keyword evidence="9" id="KW-0732">Signal</keyword>
<dbReference type="InterPro" id="IPR013105">
    <property type="entry name" value="TPR_2"/>
</dbReference>
<evidence type="ECO:0000256" key="5">
    <source>
        <dbReference type="ARBA" id="ARBA00022679"/>
    </source>
</evidence>
<dbReference type="Gene3D" id="3.40.50.2000">
    <property type="entry name" value="Glycogen Phosphorylase B"/>
    <property type="match status" value="1"/>
</dbReference>
<keyword evidence="5" id="KW-0808">Transferase</keyword>
<evidence type="ECO:0000256" key="8">
    <source>
        <dbReference type="PROSITE-ProRule" id="PRU00339"/>
    </source>
</evidence>
<dbReference type="InterPro" id="IPR019734">
    <property type="entry name" value="TPR_rpt"/>
</dbReference>
<dbReference type="SUPFAM" id="SSF53335">
    <property type="entry name" value="S-adenosyl-L-methionine-dependent methyltransferases"/>
    <property type="match status" value="1"/>
</dbReference>
<organism evidence="11 12">
    <name type="scientific">Triparma columacea</name>
    <dbReference type="NCBI Taxonomy" id="722753"/>
    <lineage>
        <taxon>Eukaryota</taxon>
        <taxon>Sar</taxon>
        <taxon>Stramenopiles</taxon>
        <taxon>Ochrophyta</taxon>
        <taxon>Bolidophyceae</taxon>
        <taxon>Parmales</taxon>
        <taxon>Triparmaceae</taxon>
        <taxon>Triparma</taxon>
    </lineage>
</organism>
<feature type="domain" description="O-GlcNAc transferase C-terminal" evidence="10">
    <location>
        <begin position="211"/>
        <end position="399"/>
    </location>
</feature>
<comment type="similarity">
    <text evidence="2">Belongs to the glycosyltransferase 41 family. O-GlcNAc transferase subfamily.</text>
</comment>
<dbReference type="GO" id="GO:0097363">
    <property type="term" value="F:protein O-acetylglucosaminyltransferase activity"/>
    <property type="evidence" value="ECO:0007669"/>
    <property type="project" value="UniProtKB-EC"/>
</dbReference>
<sequence length="862" mass="94309">MGTSPLPLLLLLLSFFLAHTSTSPDPIIAINHLIRASSWDTLEELSRAAIEEFRGRQKEGDLNWHFYLGVSQYQQGKLQDAIHSFENALSVQPSHGVLSSLGTSYLSAFRLDDATKAYKMALELANEQTEKVKTAIALAKSMRWNVDYSPSLAMYDDIAVAGAKDEGVRATFGEALSDIDARQWMDPSEYMDVISIPSAPISPLRTPTPSLTNKKLALNMLSSDWDVHPVSTLSRGLVQFLLESDDVDLNVISMNKNDDPGGGLGGWWRNNITGMIEDNYSPGGVQQGHLQYVGGDLAEKTGSLRQLNGDVCIDLNGRTMGNSLDLFNQQICDLQVTYLGLPMSTGLGSMDYIITDRISVGELESGEEKWFTEKQAILSNQCYMTNDHANFMGHVKTRYPFRLRDTSFARKVLIANLGNWQKVTPVALDAWANVLRTIEGGAMLFYRHKGSETAFRNVQLEMTARGIHPSRVLLTPLHPWILHTWYKTPIDLILDTLVKSGHTVSLDGEWSGVPIVTVEGGGMEGRAGASVTGGGTRDVKEYEDLASLLGGDGQLREGYRVMIQERTTRKGGVYDVVGRGEEFKNAMEGIWDVKVVGGERMHFVQGKGGEVSGSIEVEDGMALSSEDSLKDVAEGYETLPSPSVGVDGDGGGGGGGGLLLHIGCKVRVPGWFCVDSDPTRPSVVDLVSDMGNLPTLPPSSVSAIYASHVLEHRHYGLFGPPGSEGVGNATDVLWEWNRVMERGGHLMLAVPDLEALAGIFVDERLGEGQERLERRFYLMRVMYGGNSEASDQHLTGYDFDILGSFLSATGFCDIRRVKKFGIFKDSSDLWWDFQKGKAVSQEEVGEVGGGVQISLNVMARKC</sequence>
<dbReference type="EC" id="2.4.1.255" evidence="3"/>
<evidence type="ECO:0000313" key="12">
    <source>
        <dbReference type="Proteomes" id="UP001165065"/>
    </source>
</evidence>
<evidence type="ECO:0000256" key="7">
    <source>
        <dbReference type="ARBA" id="ARBA00022803"/>
    </source>
</evidence>
<dbReference type="InterPro" id="IPR029063">
    <property type="entry name" value="SAM-dependent_MTases_sf"/>
</dbReference>
<dbReference type="Pfam" id="PF07719">
    <property type="entry name" value="TPR_2"/>
    <property type="match status" value="1"/>
</dbReference>
<dbReference type="InterPro" id="IPR037919">
    <property type="entry name" value="OGT"/>
</dbReference>
<evidence type="ECO:0000256" key="6">
    <source>
        <dbReference type="ARBA" id="ARBA00022737"/>
    </source>
</evidence>
<evidence type="ECO:0000256" key="4">
    <source>
        <dbReference type="ARBA" id="ARBA00022676"/>
    </source>
</evidence>